<organism evidence="3 4">
    <name type="scientific">Microbacterium bovistercoris</name>
    <dbReference type="NCBI Taxonomy" id="2293570"/>
    <lineage>
        <taxon>Bacteria</taxon>
        <taxon>Bacillati</taxon>
        <taxon>Actinomycetota</taxon>
        <taxon>Actinomycetes</taxon>
        <taxon>Micrococcales</taxon>
        <taxon>Microbacteriaceae</taxon>
        <taxon>Microbacterium</taxon>
    </lineage>
</organism>
<name>A0A371NWY5_9MICO</name>
<evidence type="ECO:0000259" key="2">
    <source>
        <dbReference type="Pfam" id="PF13657"/>
    </source>
</evidence>
<gene>
    <name evidence="3" type="ORF">DY023_05270</name>
</gene>
<feature type="region of interest" description="Disordered" evidence="1">
    <location>
        <begin position="101"/>
        <end position="122"/>
    </location>
</feature>
<dbReference type="OrthoDB" id="3182374at2"/>
<sequence>MPDLNAYLDGLPIGRFRQSPSGTITFHYDDQATTRTPISLSMPRTLPDPRQRAARPYLAGLLPDNPGALAAIAREYRTSPSSLFGMLTGVGRDVPGALQLLAPDDVPDDSPDGAPTGDEVDDAAIAALLTTAIEIYRDGRSEAVQHRSAASRHGHRRGDHP</sequence>
<dbReference type="Proteomes" id="UP000262172">
    <property type="component" value="Unassembled WGS sequence"/>
</dbReference>
<feature type="domain" description="HipA N-terminal subdomain 1" evidence="2">
    <location>
        <begin position="4"/>
        <end position="100"/>
    </location>
</feature>
<accession>A0A371NWY5</accession>
<dbReference type="RefSeq" id="WP_116241294.1">
    <property type="nucleotide sequence ID" value="NZ_QUAB01000032.1"/>
</dbReference>
<proteinExistence type="predicted"/>
<protein>
    <recommendedName>
        <fullName evidence="2">HipA N-terminal subdomain 1 domain-containing protein</fullName>
    </recommendedName>
</protein>
<evidence type="ECO:0000313" key="3">
    <source>
        <dbReference type="EMBL" id="REJ06763.1"/>
    </source>
</evidence>
<feature type="compositionally biased region" description="Basic residues" evidence="1">
    <location>
        <begin position="149"/>
        <end position="161"/>
    </location>
</feature>
<dbReference type="Pfam" id="PF13657">
    <property type="entry name" value="Couple_hipA"/>
    <property type="match status" value="1"/>
</dbReference>
<dbReference type="AlphaFoldDB" id="A0A371NWY5"/>
<comment type="caution">
    <text evidence="3">The sequence shown here is derived from an EMBL/GenBank/DDBJ whole genome shotgun (WGS) entry which is preliminary data.</text>
</comment>
<feature type="region of interest" description="Disordered" evidence="1">
    <location>
        <begin position="140"/>
        <end position="161"/>
    </location>
</feature>
<dbReference type="NCBIfam" id="TIGR03071">
    <property type="entry name" value="couple_hipA"/>
    <property type="match status" value="1"/>
</dbReference>
<evidence type="ECO:0000313" key="4">
    <source>
        <dbReference type="Proteomes" id="UP000262172"/>
    </source>
</evidence>
<reference evidence="3 4" key="1">
    <citation type="submission" date="2018-08" db="EMBL/GenBank/DDBJ databases">
        <title>Isolation, diversity and antifungal activity of Actinobacteria from cow dung.</title>
        <authorList>
            <person name="Ling L."/>
        </authorList>
    </citation>
    <scope>NUCLEOTIDE SEQUENCE [LARGE SCALE GENOMIC DNA]</scope>
    <source>
        <strain evidence="3 4">NEAU-LLE</strain>
    </source>
</reference>
<dbReference type="InterPro" id="IPR017508">
    <property type="entry name" value="HipA_N1"/>
</dbReference>
<dbReference type="EMBL" id="QUAB01000032">
    <property type="protein sequence ID" value="REJ06763.1"/>
    <property type="molecule type" value="Genomic_DNA"/>
</dbReference>
<keyword evidence="4" id="KW-1185">Reference proteome</keyword>
<evidence type="ECO:0000256" key="1">
    <source>
        <dbReference type="SAM" id="MobiDB-lite"/>
    </source>
</evidence>